<protein>
    <recommendedName>
        <fullName evidence="5">Excinuclease ABC subunit C</fullName>
    </recommendedName>
</protein>
<dbReference type="InterPro" id="IPR036876">
    <property type="entry name" value="UVR_dom_sf"/>
</dbReference>
<name>A0A1F5EGX8_9BACT</name>
<accession>A0A1F5EGX8</accession>
<evidence type="ECO:0000259" key="1">
    <source>
        <dbReference type="PROSITE" id="PS50164"/>
    </source>
</evidence>
<dbReference type="GO" id="GO:0006289">
    <property type="term" value="P:nucleotide-excision repair"/>
    <property type="evidence" value="ECO:0007669"/>
    <property type="project" value="InterPro"/>
</dbReference>
<sequence>MKLKTLKKLRIPDSSGVYFFKKGKKILYIGKATSLRNRVKSYFNKNIIVSRGQLIKKMINEASSVLFIKTDSVLEAFILEANLIKKHQPKYNTKEKDNKSFNYVVITKEDFPRVLAVHGKDLEKKYPAKDIKYLFGPFPYGNIFNAAMKIIRKMFSFRDICFPYSNKPCFNRQIGLCPGVCAGEVSKIEYGRIINRVKLFFEGKKSLLIKSLRREMLSYAKKKDFEKANVIKKTVFALNHIQDVSLIKEEFRRPPIIFGERFLKKNDLNNYNTRRIEAYDVAHTSGVNTVGVMTVVENGTAKKSDYRKFNILDKTSGNDTASLAEILDRRLKHNDWSLPYIIAVDGGKTQVNVARKVLNKYGYKITIVGIVKNKKHKPKMIIGDKKIIINHEKEILLANYEAHRFALSFHHKKFKLK</sequence>
<dbReference type="STRING" id="1797580.A2Z61_01065"/>
<dbReference type="InterPro" id="IPR047296">
    <property type="entry name" value="GIY-YIG_UvrC_Cho"/>
</dbReference>
<dbReference type="InterPro" id="IPR035901">
    <property type="entry name" value="GIY-YIG_endonuc_sf"/>
</dbReference>
<dbReference type="SUPFAM" id="SSF82771">
    <property type="entry name" value="GIY-YIG endonuclease"/>
    <property type="match status" value="1"/>
</dbReference>
<dbReference type="InterPro" id="IPR000305">
    <property type="entry name" value="GIY-YIG_endonuc"/>
</dbReference>
<feature type="domain" description="UvrC family homology region profile" evidence="2">
    <location>
        <begin position="268"/>
        <end position="358"/>
    </location>
</feature>
<dbReference type="GO" id="GO:0009380">
    <property type="term" value="C:excinuclease repair complex"/>
    <property type="evidence" value="ECO:0007669"/>
    <property type="project" value="TreeGrafter"/>
</dbReference>
<dbReference type="EMBL" id="MFAC01000022">
    <property type="protein sequence ID" value="OGD66679.1"/>
    <property type="molecule type" value="Genomic_DNA"/>
</dbReference>
<proteinExistence type="predicted"/>
<feature type="domain" description="GIY-YIG" evidence="1">
    <location>
        <begin position="13"/>
        <end position="93"/>
    </location>
</feature>
<dbReference type="GO" id="GO:0009381">
    <property type="term" value="F:excinuclease ABC activity"/>
    <property type="evidence" value="ECO:0007669"/>
    <property type="project" value="InterPro"/>
</dbReference>
<dbReference type="Proteomes" id="UP000186029">
    <property type="component" value="Unassembled WGS sequence"/>
</dbReference>
<dbReference type="PROSITE" id="PS50165">
    <property type="entry name" value="UVRC"/>
    <property type="match status" value="1"/>
</dbReference>
<dbReference type="Gene3D" id="3.40.1440.10">
    <property type="entry name" value="GIY-YIG endonuclease"/>
    <property type="match status" value="1"/>
</dbReference>
<evidence type="ECO:0000313" key="3">
    <source>
        <dbReference type="EMBL" id="OGD66679.1"/>
    </source>
</evidence>
<dbReference type="InterPro" id="IPR001162">
    <property type="entry name" value="UvrC_RNase_H_dom"/>
</dbReference>
<dbReference type="Pfam" id="PF08459">
    <property type="entry name" value="UvrC_RNaseH_dom"/>
    <property type="match status" value="1"/>
</dbReference>
<evidence type="ECO:0000259" key="2">
    <source>
        <dbReference type="PROSITE" id="PS50165"/>
    </source>
</evidence>
<dbReference type="SUPFAM" id="SSF46600">
    <property type="entry name" value="C-terminal UvrC-binding domain of UvrB"/>
    <property type="match status" value="1"/>
</dbReference>
<dbReference type="Pfam" id="PF01541">
    <property type="entry name" value="GIY-YIG"/>
    <property type="match status" value="1"/>
</dbReference>
<dbReference type="CDD" id="cd10434">
    <property type="entry name" value="GIY-YIG_UvrC_Cho"/>
    <property type="match status" value="1"/>
</dbReference>
<dbReference type="AlphaFoldDB" id="A0A1F5EGX8"/>
<dbReference type="InterPro" id="IPR038476">
    <property type="entry name" value="UvrC_RNase_H_dom_sf"/>
</dbReference>
<dbReference type="PANTHER" id="PTHR30562">
    <property type="entry name" value="UVRC/OXIDOREDUCTASE"/>
    <property type="match status" value="1"/>
</dbReference>
<evidence type="ECO:0000313" key="4">
    <source>
        <dbReference type="Proteomes" id="UP000186029"/>
    </source>
</evidence>
<organism evidence="3 4">
    <name type="scientific">Candidatus Campbellbacteria bacterium RIFCSPLOWO2_02_35_12</name>
    <dbReference type="NCBI Taxonomy" id="1797580"/>
    <lineage>
        <taxon>Bacteria</taxon>
        <taxon>Candidatus Campbelliibacteriota</taxon>
    </lineage>
</organism>
<dbReference type="PANTHER" id="PTHR30562:SF1">
    <property type="entry name" value="UVRABC SYSTEM PROTEIN C"/>
    <property type="match status" value="1"/>
</dbReference>
<reference evidence="3 4" key="1">
    <citation type="journal article" date="2016" name="Nat. Commun.">
        <title>Thousands of microbial genomes shed light on interconnected biogeochemical processes in an aquifer system.</title>
        <authorList>
            <person name="Anantharaman K."/>
            <person name="Brown C.T."/>
            <person name="Hug L.A."/>
            <person name="Sharon I."/>
            <person name="Castelle C.J."/>
            <person name="Probst A.J."/>
            <person name="Thomas B.C."/>
            <person name="Singh A."/>
            <person name="Wilkins M.J."/>
            <person name="Karaoz U."/>
            <person name="Brodie E.L."/>
            <person name="Williams K.H."/>
            <person name="Hubbard S.S."/>
            <person name="Banfield J.F."/>
        </authorList>
    </citation>
    <scope>NUCLEOTIDE SEQUENCE [LARGE SCALE GENOMIC DNA]</scope>
</reference>
<dbReference type="PROSITE" id="PS50164">
    <property type="entry name" value="GIY_YIG"/>
    <property type="match status" value="1"/>
</dbReference>
<dbReference type="Gene3D" id="3.30.420.340">
    <property type="entry name" value="UvrC, RNAse H endonuclease domain"/>
    <property type="match status" value="1"/>
</dbReference>
<gene>
    <name evidence="3" type="ORF">A2Z61_01065</name>
</gene>
<dbReference type="SMART" id="SM00465">
    <property type="entry name" value="GIYc"/>
    <property type="match status" value="1"/>
</dbReference>
<comment type="caution">
    <text evidence="3">The sequence shown here is derived from an EMBL/GenBank/DDBJ whole genome shotgun (WGS) entry which is preliminary data.</text>
</comment>
<dbReference type="InterPro" id="IPR050066">
    <property type="entry name" value="UvrABC_protein_C"/>
</dbReference>
<evidence type="ECO:0008006" key="5">
    <source>
        <dbReference type="Google" id="ProtNLM"/>
    </source>
</evidence>